<keyword evidence="2" id="KW-0472">Membrane</keyword>
<feature type="transmembrane region" description="Helical" evidence="2">
    <location>
        <begin position="275"/>
        <end position="293"/>
    </location>
</feature>
<sequence>MRTRADLGGSLSAATSRGSNRPVKVSGCFGRLLAYDEFPASDLVTSCWLSERALYRWRLAMLLYISWATGMEMFSFFVHSKSFGWSLLSPLDYLRCRVACACAQTRLRTPVSASFTHWAFSFIWIYLLLAMAASSSRLCASRSGDLDAAWSDGITIFQSYHAAATYSLFATSLILSQFVTLAYWSGAIYRITLGLRHDFGEHEVLFLCVNVHGLQSVIMLVEFFLLNRVRIESVHAFWAFTPMFVYIPVNLFYTLVREQAPYDTLKETSQTWKSVGFTSILLTIVFGTFLLLSKIRERYYASRAHGDDDPLDELACCDDAENIVVAPPSSE</sequence>
<evidence type="ECO:0000313" key="3">
    <source>
        <dbReference type="EMBL" id="CEO99635.1"/>
    </source>
</evidence>
<keyword evidence="4" id="KW-1185">Reference proteome</keyword>
<feature type="transmembrane region" description="Helical" evidence="2">
    <location>
        <begin position="59"/>
        <end position="78"/>
    </location>
</feature>
<feature type="transmembrane region" description="Helical" evidence="2">
    <location>
        <begin position="204"/>
        <end position="225"/>
    </location>
</feature>
<feature type="region of interest" description="Disordered" evidence="1">
    <location>
        <begin position="1"/>
        <end position="22"/>
    </location>
</feature>
<keyword evidence="2" id="KW-1133">Transmembrane helix</keyword>
<feature type="transmembrane region" description="Helical" evidence="2">
    <location>
        <begin position="163"/>
        <end position="184"/>
    </location>
</feature>
<keyword evidence="2" id="KW-0812">Transmembrane</keyword>
<accession>A0A0G4IWH6</accession>
<evidence type="ECO:0000313" key="4">
    <source>
        <dbReference type="Proteomes" id="UP000039324"/>
    </source>
</evidence>
<feature type="transmembrane region" description="Helical" evidence="2">
    <location>
        <begin position="237"/>
        <end position="255"/>
    </location>
</feature>
<organism evidence="3 4">
    <name type="scientific">Plasmodiophora brassicae</name>
    <name type="common">Clubroot disease agent</name>
    <dbReference type="NCBI Taxonomy" id="37360"/>
    <lineage>
        <taxon>Eukaryota</taxon>
        <taxon>Sar</taxon>
        <taxon>Rhizaria</taxon>
        <taxon>Endomyxa</taxon>
        <taxon>Phytomyxea</taxon>
        <taxon>Plasmodiophorida</taxon>
        <taxon>Plasmodiophoridae</taxon>
        <taxon>Plasmodiophora</taxon>
    </lineage>
</organism>
<evidence type="ECO:0000256" key="1">
    <source>
        <dbReference type="SAM" id="MobiDB-lite"/>
    </source>
</evidence>
<dbReference type="AlphaFoldDB" id="A0A0G4IWH6"/>
<dbReference type="Proteomes" id="UP000039324">
    <property type="component" value="Unassembled WGS sequence"/>
</dbReference>
<dbReference type="EMBL" id="CDSF01000092">
    <property type="protein sequence ID" value="CEO99635.1"/>
    <property type="molecule type" value="Genomic_DNA"/>
</dbReference>
<feature type="transmembrane region" description="Helical" evidence="2">
    <location>
        <begin position="115"/>
        <end position="133"/>
    </location>
</feature>
<evidence type="ECO:0000256" key="2">
    <source>
        <dbReference type="SAM" id="Phobius"/>
    </source>
</evidence>
<proteinExistence type="predicted"/>
<name>A0A0G4IWH6_PLABS</name>
<protein>
    <submittedName>
        <fullName evidence="3">Uncharacterized protein</fullName>
    </submittedName>
</protein>
<dbReference type="GO" id="GO:0016020">
    <property type="term" value="C:membrane"/>
    <property type="evidence" value="ECO:0007669"/>
    <property type="project" value="TreeGrafter"/>
</dbReference>
<reference evidence="3 4" key="1">
    <citation type="submission" date="2015-02" db="EMBL/GenBank/DDBJ databases">
        <authorList>
            <person name="Chooi Y.-H."/>
        </authorList>
    </citation>
    <scope>NUCLEOTIDE SEQUENCE [LARGE SCALE GENOMIC DNA]</scope>
    <source>
        <strain evidence="3">E3</strain>
    </source>
</reference>
<gene>
    <name evidence="3" type="ORF">PBRA_007368</name>
</gene>
<dbReference type="PANTHER" id="PTHR12242">
    <property type="entry name" value="OS02G0130600 PROTEIN-RELATED"/>
    <property type="match status" value="1"/>
</dbReference>